<accession>A0A4Z1IBS9</accession>
<proteinExistence type="predicted"/>
<reference evidence="1 2" key="1">
    <citation type="submission" date="2017-12" db="EMBL/GenBank/DDBJ databases">
        <title>Comparative genomics of Botrytis spp.</title>
        <authorList>
            <person name="Valero-Jimenez C.A."/>
            <person name="Tapia P."/>
            <person name="Veloso J."/>
            <person name="Silva-Moreno E."/>
            <person name="Staats M."/>
            <person name="Valdes J.H."/>
            <person name="Van Kan J.A.L."/>
        </authorList>
    </citation>
    <scope>NUCLEOTIDE SEQUENCE [LARGE SCALE GENOMIC DNA]</scope>
    <source>
        <strain evidence="1 2">MUCL11595</strain>
    </source>
</reference>
<organism evidence="1 2">
    <name type="scientific">Botryotinia convoluta</name>
    <dbReference type="NCBI Taxonomy" id="54673"/>
    <lineage>
        <taxon>Eukaryota</taxon>
        <taxon>Fungi</taxon>
        <taxon>Dikarya</taxon>
        <taxon>Ascomycota</taxon>
        <taxon>Pezizomycotina</taxon>
        <taxon>Leotiomycetes</taxon>
        <taxon>Helotiales</taxon>
        <taxon>Sclerotiniaceae</taxon>
        <taxon>Botryotinia</taxon>
    </lineage>
</organism>
<gene>
    <name evidence="1" type="ORF">BCON_0071g00470</name>
</gene>
<name>A0A4Z1IBS9_9HELO</name>
<evidence type="ECO:0000313" key="1">
    <source>
        <dbReference type="EMBL" id="TGO56992.1"/>
    </source>
</evidence>
<evidence type="ECO:0000313" key="2">
    <source>
        <dbReference type="Proteomes" id="UP000297527"/>
    </source>
</evidence>
<comment type="caution">
    <text evidence="1">The sequence shown here is derived from an EMBL/GenBank/DDBJ whole genome shotgun (WGS) entry which is preliminary data.</text>
</comment>
<protein>
    <submittedName>
        <fullName evidence="1">Uncharacterized protein</fullName>
    </submittedName>
</protein>
<dbReference type="EMBL" id="PQXN01000071">
    <property type="protein sequence ID" value="TGO56992.1"/>
    <property type="molecule type" value="Genomic_DNA"/>
</dbReference>
<dbReference type="AlphaFoldDB" id="A0A4Z1IBS9"/>
<keyword evidence="2" id="KW-1185">Reference proteome</keyword>
<dbReference type="Proteomes" id="UP000297527">
    <property type="component" value="Unassembled WGS sequence"/>
</dbReference>
<sequence>MELAWHTILPSIFDVPLCGVTEGRGLIHHSFIAPNISGIAVFRGSHCLARELQVWWARWSHWTEAGAYRTRRSYAGSVVIAEQ</sequence>